<dbReference type="AlphaFoldDB" id="A0A090GB82"/>
<evidence type="ECO:0000313" key="3">
    <source>
        <dbReference type="Proteomes" id="UP000045285"/>
    </source>
</evidence>
<dbReference type="Proteomes" id="UP000046122">
    <property type="component" value="Unassembled WGS sequence"/>
</dbReference>
<evidence type="ECO:0000313" key="2">
    <source>
        <dbReference type="EMBL" id="CDX61164.1"/>
    </source>
</evidence>
<accession>A0A090GB82</accession>
<name>A0A090GB82_MESPL</name>
<sequence length="65" mass="7352">MRQTPIAQGIGHRPVAPADVFQNLYGRRQPSAQSHPVFRSCYKSVSSPLIKPFRPGLKQFRSVCR</sequence>
<evidence type="ECO:0000313" key="1">
    <source>
        <dbReference type="EMBL" id="CDX19542.1"/>
    </source>
</evidence>
<proteinExistence type="predicted"/>
<evidence type="ECO:0000313" key="4">
    <source>
        <dbReference type="Proteomes" id="UP000046122"/>
    </source>
</evidence>
<reference evidence="2 4" key="2">
    <citation type="submission" date="2014-08" db="EMBL/GenBank/DDBJ databases">
        <authorList>
            <person name="Moulin Lionel"/>
        </authorList>
    </citation>
    <scope>NUCLEOTIDE SEQUENCE [LARGE SCALE GENOMIC DNA]</scope>
</reference>
<reference evidence="3" key="1">
    <citation type="submission" date="2014-08" db="EMBL/GenBank/DDBJ databases">
        <authorList>
            <person name="Moulin L."/>
        </authorList>
    </citation>
    <scope>NUCLEOTIDE SEQUENCE [LARGE SCALE GENOMIC DNA]</scope>
</reference>
<dbReference type="EMBL" id="CCNE01000056">
    <property type="protein sequence ID" value="CDX61164.1"/>
    <property type="molecule type" value="Genomic_DNA"/>
</dbReference>
<keyword evidence="3" id="KW-1185">Reference proteome</keyword>
<dbReference type="STRING" id="69974.MPLDJ20_70234"/>
<organism evidence="2 4">
    <name type="scientific">Mesorhizobium plurifarium</name>
    <dbReference type="NCBI Taxonomy" id="69974"/>
    <lineage>
        <taxon>Bacteria</taxon>
        <taxon>Pseudomonadati</taxon>
        <taxon>Pseudomonadota</taxon>
        <taxon>Alphaproteobacteria</taxon>
        <taxon>Hyphomicrobiales</taxon>
        <taxon>Phyllobacteriaceae</taxon>
        <taxon>Mesorhizobium</taxon>
    </lineage>
</organism>
<dbReference type="EMBL" id="CCMZ01000024">
    <property type="protein sequence ID" value="CDX19542.1"/>
    <property type="molecule type" value="Genomic_DNA"/>
</dbReference>
<gene>
    <name evidence="1" type="ORF">MPL3356_300016</name>
    <name evidence="2" type="ORF">MPL3365_60020</name>
</gene>
<protein>
    <submittedName>
        <fullName evidence="2">Uncharacterized protein</fullName>
    </submittedName>
</protein>
<dbReference type="Proteomes" id="UP000045285">
    <property type="component" value="Unassembled WGS sequence"/>
</dbReference>